<feature type="non-terminal residue" evidence="2">
    <location>
        <position position="179"/>
    </location>
</feature>
<protein>
    <submittedName>
        <fullName evidence="2">Uncharacterized protein</fullName>
    </submittedName>
</protein>
<gene>
    <name evidence="2" type="ORF">LCGC14_2193880</name>
</gene>
<comment type="caution">
    <text evidence="2">The sequence shown here is derived from an EMBL/GenBank/DDBJ whole genome shotgun (WGS) entry which is preliminary data.</text>
</comment>
<dbReference type="EMBL" id="LAZR01028776">
    <property type="protein sequence ID" value="KKL61584.1"/>
    <property type="molecule type" value="Genomic_DNA"/>
</dbReference>
<feature type="region of interest" description="Disordered" evidence="1">
    <location>
        <begin position="58"/>
        <end position="86"/>
    </location>
</feature>
<organism evidence="2">
    <name type="scientific">marine sediment metagenome</name>
    <dbReference type="NCBI Taxonomy" id="412755"/>
    <lineage>
        <taxon>unclassified sequences</taxon>
        <taxon>metagenomes</taxon>
        <taxon>ecological metagenomes</taxon>
    </lineage>
</organism>
<name>A0A0F9DIV6_9ZZZZ</name>
<evidence type="ECO:0000256" key="1">
    <source>
        <dbReference type="SAM" id="MobiDB-lite"/>
    </source>
</evidence>
<sequence>MLVAPTCVSEVTDERGTGAAKARAHHVTRPLAECLPLRFAQVLDVGMSIRSEHLKKSLRAPAGQVSDGGRVGPAPDVRGSPGVPEAVSAQREAHLEPAPPQHLAQGVTREGHPVHREEDVIGIAVEEGGTSPANVDCESLRTGGDQRNLSPSVPTLPSADVDGILPLQQVIEQEVTRFR</sequence>
<reference evidence="2" key="1">
    <citation type="journal article" date="2015" name="Nature">
        <title>Complex archaea that bridge the gap between prokaryotes and eukaryotes.</title>
        <authorList>
            <person name="Spang A."/>
            <person name="Saw J.H."/>
            <person name="Jorgensen S.L."/>
            <person name="Zaremba-Niedzwiedzka K."/>
            <person name="Martijn J."/>
            <person name="Lind A.E."/>
            <person name="van Eijk R."/>
            <person name="Schleper C."/>
            <person name="Guy L."/>
            <person name="Ettema T.J."/>
        </authorList>
    </citation>
    <scope>NUCLEOTIDE SEQUENCE</scope>
</reference>
<accession>A0A0F9DIV6</accession>
<proteinExistence type="predicted"/>
<dbReference type="AlphaFoldDB" id="A0A0F9DIV6"/>
<evidence type="ECO:0000313" key="2">
    <source>
        <dbReference type="EMBL" id="KKL61584.1"/>
    </source>
</evidence>